<accession>A0A7I8LBN1</accession>
<dbReference type="EMBL" id="LR746276">
    <property type="protein sequence ID" value="CAA7407270.1"/>
    <property type="molecule type" value="Genomic_DNA"/>
</dbReference>
<proteinExistence type="predicted"/>
<evidence type="ECO:0000313" key="2">
    <source>
        <dbReference type="Proteomes" id="UP000663760"/>
    </source>
</evidence>
<dbReference type="Proteomes" id="UP000663760">
    <property type="component" value="Chromosome 13"/>
</dbReference>
<organism evidence="1 2">
    <name type="scientific">Spirodela intermedia</name>
    <name type="common">Intermediate duckweed</name>
    <dbReference type="NCBI Taxonomy" id="51605"/>
    <lineage>
        <taxon>Eukaryota</taxon>
        <taxon>Viridiplantae</taxon>
        <taxon>Streptophyta</taxon>
        <taxon>Embryophyta</taxon>
        <taxon>Tracheophyta</taxon>
        <taxon>Spermatophyta</taxon>
        <taxon>Magnoliopsida</taxon>
        <taxon>Liliopsida</taxon>
        <taxon>Araceae</taxon>
        <taxon>Lemnoideae</taxon>
        <taxon>Spirodela</taxon>
    </lineage>
</organism>
<dbReference type="AlphaFoldDB" id="A0A7I8LBN1"/>
<reference evidence="1" key="1">
    <citation type="submission" date="2020-02" db="EMBL/GenBank/DDBJ databases">
        <authorList>
            <person name="Scholz U."/>
            <person name="Mascher M."/>
            <person name="Fiebig A."/>
        </authorList>
    </citation>
    <scope>NUCLEOTIDE SEQUENCE</scope>
</reference>
<protein>
    <submittedName>
        <fullName evidence="1">Uncharacterized protein</fullName>
    </submittedName>
</protein>
<sequence length="43" mass="5069">MGVYIINNHQTLCWFRRAPKFLTMTKGIINKVNNVKPLHVDEK</sequence>
<evidence type="ECO:0000313" key="1">
    <source>
        <dbReference type="EMBL" id="CAA7407270.1"/>
    </source>
</evidence>
<name>A0A7I8LBN1_SPIIN</name>
<gene>
    <name evidence="1" type="ORF">SI8410_13017948</name>
</gene>
<keyword evidence="2" id="KW-1185">Reference proteome</keyword>